<comment type="caution">
    <text evidence="3">The sequence shown here is derived from an EMBL/GenBank/DDBJ whole genome shotgun (WGS) entry which is preliminary data.</text>
</comment>
<dbReference type="EMBL" id="JAVIJC010000014">
    <property type="protein sequence ID" value="MDX8492912.1"/>
    <property type="molecule type" value="Genomic_DNA"/>
</dbReference>
<dbReference type="RefSeq" id="WP_320226894.1">
    <property type="nucleotide sequence ID" value="NZ_JAVIJC010000014.1"/>
</dbReference>
<reference evidence="3 4" key="1">
    <citation type="submission" date="2023-08" db="EMBL/GenBank/DDBJ databases">
        <title>Implementing the SeqCode for naming new Mesorhizobium species isolated from Vachellia karroo root nodules.</title>
        <authorList>
            <person name="Van Lill M."/>
        </authorList>
    </citation>
    <scope>NUCLEOTIDE SEQUENCE [LARGE SCALE GENOMIC DNA]</scope>
    <source>
        <strain evidence="3 4">VK22B</strain>
    </source>
</reference>
<keyword evidence="2" id="KW-0732">Signal</keyword>
<feature type="compositionally biased region" description="Gly residues" evidence="1">
    <location>
        <begin position="25"/>
        <end position="34"/>
    </location>
</feature>
<evidence type="ECO:0000256" key="2">
    <source>
        <dbReference type="SAM" id="SignalP"/>
    </source>
</evidence>
<dbReference type="Proteomes" id="UP001271249">
    <property type="component" value="Unassembled WGS sequence"/>
</dbReference>
<feature type="compositionally biased region" description="Basic and acidic residues" evidence="1">
    <location>
        <begin position="75"/>
        <end position="114"/>
    </location>
</feature>
<feature type="region of interest" description="Disordered" evidence="1">
    <location>
        <begin position="1"/>
        <end position="114"/>
    </location>
</feature>
<gene>
    <name evidence="3" type="ORF">RFN29_15140</name>
</gene>
<feature type="chain" id="PRO_5045332508" description="Peptidase" evidence="2">
    <location>
        <begin position="22"/>
        <end position="273"/>
    </location>
</feature>
<evidence type="ECO:0000313" key="3">
    <source>
        <dbReference type="EMBL" id="MDX8492912.1"/>
    </source>
</evidence>
<name>A0ABU4Z0Z0_9HYPH</name>
<feature type="signal peptide" evidence="2">
    <location>
        <begin position="1"/>
        <end position="21"/>
    </location>
</feature>
<accession>A0ABU4Z0Z0</accession>
<evidence type="ECO:0008006" key="5">
    <source>
        <dbReference type="Google" id="ProtNLM"/>
    </source>
</evidence>
<sequence>MRNRIAALMAGTSPFSLGAMAAFDGEGGGTGGGTPAATPAATPAPSPESVLFPKEDEKPADPPAGDKPADPPAADWKEYVNDPAKSEAENAAAKAEHDKTKPAEKSDADKALDTVPEDGKYTLAMPEGVQVDQELLDALGPKFKAKNLTTREAQELADEFIKIETARGTKRLEDWGKTISGWADTAKKDPDIGGDKWDGTTKAAQKAVNSLGTPALREYLNASGGGNHPELIRIFAKVGAMISEDSPPTDGAGGKGKPVEAAHMLFPNDAPKG</sequence>
<evidence type="ECO:0000313" key="4">
    <source>
        <dbReference type="Proteomes" id="UP001271249"/>
    </source>
</evidence>
<proteinExistence type="predicted"/>
<protein>
    <recommendedName>
        <fullName evidence="5">Peptidase</fullName>
    </recommendedName>
</protein>
<keyword evidence="4" id="KW-1185">Reference proteome</keyword>
<evidence type="ECO:0000256" key="1">
    <source>
        <dbReference type="SAM" id="MobiDB-lite"/>
    </source>
</evidence>
<organism evidence="3 4">
    <name type="scientific">Mesorhizobium captivum</name>
    <dbReference type="NCBI Taxonomy" id="3072319"/>
    <lineage>
        <taxon>Bacteria</taxon>
        <taxon>Pseudomonadati</taxon>
        <taxon>Pseudomonadota</taxon>
        <taxon>Alphaproteobacteria</taxon>
        <taxon>Hyphomicrobiales</taxon>
        <taxon>Phyllobacteriaceae</taxon>
        <taxon>Mesorhizobium</taxon>
    </lineage>
</organism>